<evidence type="ECO:0000313" key="2">
    <source>
        <dbReference type="Proteomes" id="UP000267096"/>
    </source>
</evidence>
<reference evidence="3" key="1">
    <citation type="submission" date="2017-02" db="UniProtKB">
        <authorList>
            <consortium name="WormBaseParasite"/>
        </authorList>
    </citation>
    <scope>IDENTIFICATION</scope>
</reference>
<proteinExistence type="predicted"/>
<dbReference type="EMBL" id="UYRR01005992">
    <property type="protein sequence ID" value="VDK22205.1"/>
    <property type="molecule type" value="Genomic_DNA"/>
</dbReference>
<keyword evidence="2" id="KW-1185">Reference proteome</keyword>
<name>A0A0M3J8J8_ANISI</name>
<dbReference type="Proteomes" id="UP000267096">
    <property type="component" value="Unassembled WGS sequence"/>
</dbReference>
<dbReference type="WBParaSite" id="ASIM_0000390301-mRNA-1">
    <property type="protein sequence ID" value="ASIM_0000390301-mRNA-1"/>
    <property type="gene ID" value="ASIM_0000390301"/>
</dbReference>
<gene>
    <name evidence="1" type="ORF">ASIM_LOCUS3729</name>
</gene>
<organism evidence="3">
    <name type="scientific">Anisakis simplex</name>
    <name type="common">Herring worm</name>
    <dbReference type="NCBI Taxonomy" id="6269"/>
    <lineage>
        <taxon>Eukaryota</taxon>
        <taxon>Metazoa</taxon>
        <taxon>Ecdysozoa</taxon>
        <taxon>Nematoda</taxon>
        <taxon>Chromadorea</taxon>
        <taxon>Rhabditida</taxon>
        <taxon>Spirurina</taxon>
        <taxon>Ascaridomorpha</taxon>
        <taxon>Ascaridoidea</taxon>
        <taxon>Anisakidae</taxon>
        <taxon>Anisakis</taxon>
        <taxon>Anisakis simplex complex</taxon>
    </lineage>
</organism>
<evidence type="ECO:0000313" key="3">
    <source>
        <dbReference type="WBParaSite" id="ASIM_0000390301-mRNA-1"/>
    </source>
</evidence>
<accession>A0A0M3J8J8</accession>
<dbReference type="AlphaFoldDB" id="A0A0M3J8J8"/>
<reference evidence="1 2" key="2">
    <citation type="submission" date="2018-11" db="EMBL/GenBank/DDBJ databases">
        <authorList>
            <consortium name="Pathogen Informatics"/>
        </authorList>
    </citation>
    <scope>NUCLEOTIDE SEQUENCE [LARGE SCALE GENOMIC DNA]</scope>
</reference>
<sequence length="82" mass="9116">MLSQIIGQSSACFISPRPNNADILKLLIARRFQFLHPTIRKDLAVQPVHIRDKGKAMARRTVLMQDEKCGSALTLTISSEAP</sequence>
<evidence type="ECO:0000313" key="1">
    <source>
        <dbReference type="EMBL" id="VDK22205.1"/>
    </source>
</evidence>
<protein>
    <submittedName>
        <fullName evidence="3">Transposase</fullName>
    </submittedName>
</protein>